<evidence type="ECO:0000313" key="1">
    <source>
        <dbReference type="EMBL" id="CAH2011324.1"/>
    </source>
</evidence>
<dbReference type="AlphaFoldDB" id="A0A9P0MGD0"/>
<comment type="caution">
    <text evidence="1">The sequence shown here is derived from an EMBL/GenBank/DDBJ whole genome shotgun (WGS) entry which is preliminary data.</text>
</comment>
<dbReference type="SUPFAM" id="SSF82199">
    <property type="entry name" value="SET domain"/>
    <property type="match status" value="1"/>
</dbReference>
<dbReference type="OrthoDB" id="5945798at2759"/>
<dbReference type="PANTHER" id="PTHR46455:SF3">
    <property type="entry name" value="SET AND MYND DOMAIN CONTAINING, ARTHROPOD-SPECIFIC, MEMBER 9, ISOFORM A-RELATED"/>
    <property type="match status" value="1"/>
</dbReference>
<evidence type="ECO:0008006" key="3">
    <source>
        <dbReference type="Google" id="ProtNLM"/>
    </source>
</evidence>
<protein>
    <recommendedName>
        <fullName evidence="3">SET domain-containing protein</fullName>
    </recommendedName>
</protein>
<dbReference type="Proteomes" id="UP001152888">
    <property type="component" value="Unassembled WGS sequence"/>
</dbReference>
<dbReference type="EMBL" id="CAKOFQ010008062">
    <property type="protein sequence ID" value="CAH2011324.1"/>
    <property type="molecule type" value="Genomic_DNA"/>
</dbReference>
<dbReference type="Gene3D" id="2.170.270.10">
    <property type="entry name" value="SET domain"/>
    <property type="match status" value="1"/>
</dbReference>
<organism evidence="1 2">
    <name type="scientific">Acanthoscelides obtectus</name>
    <name type="common">Bean weevil</name>
    <name type="synonym">Bruchus obtectus</name>
    <dbReference type="NCBI Taxonomy" id="200917"/>
    <lineage>
        <taxon>Eukaryota</taxon>
        <taxon>Metazoa</taxon>
        <taxon>Ecdysozoa</taxon>
        <taxon>Arthropoda</taxon>
        <taxon>Hexapoda</taxon>
        <taxon>Insecta</taxon>
        <taxon>Pterygota</taxon>
        <taxon>Neoptera</taxon>
        <taxon>Endopterygota</taxon>
        <taxon>Coleoptera</taxon>
        <taxon>Polyphaga</taxon>
        <taxon>Cucujiformia</taxon>
        <taxon>Chrysomeloidea</taxon>
        <taxon>Chrysomelidae</taxon>
        <taxon>Bruchinae</taxon>
        <taxon>Bruchini</taxon>
        <taxon>Acanthoscelides</taxon>
    </lineage>
</organism>
<dbReference type="Gene3D" id="6.10.140.2220">
    <property type="match status" value="1"/>
</dbReference>
<gene>
    <name evidence="1" type="ORF">ACAOBT_LOCUS32119</name>
</gene>
<evidence type="ECO:0000313" key="2">
    <source>
        <dbReference type="Proteomes" id="UP001152888"/>
    </source>
</evidence>
<proteinExistence type="predicted"/>
<dbReference type="InterPro" id="IPR053010">
    <property type="entry name" value="SET_SmydA-8"/>
</dbReference>
<accession>A0A9P0MGD0</accession>
<reference evidence="1" key="1">
    <citation type="submission" date="2022-03" db="EMBL/GenBank/DDBJ databases">
        <authorList>
            <person name="Sayadi A."/>
        </authorList>
    </citation>
    <scope>NUCLEOTIDE SEQUENCE</scope>
</reference>
<dbReference type="PANTHER" id="PTHR46455">
    <property type="entry name" value="SET AND MYND DOMAIN CONTAINING, ARTHROPOD-SPECIFIC, MEMBER 4, ISOFORM A"/>
    <property type="match status" value="1"/>
</dbReference>
<keyword evidence="2" id="KW-1185">Reference proteome</keyword>
<sequence length="156" mass="17279">MTATINRSASDVNDIINAFLKRRQILVEDAPWKVRESPLGGLGIFAEHDLNPGDIIYRDYPVILGPRCLAEPTDMCVSCYSILDLSPCPKKCGLLLCSNCQASPAHREECEFLGQRISGDRSDKITSHLTNSLTPLRSLFLSLEDKAVVLYLKVSI</sequence>
<name>A0A9P0MGD0_ACAOB</name>
<dbReference type="InterPro" id="IPR046341">
    <property type="entry name" value="SET_dom_sf"/>
</dbReference>